<accession>A0A9P7D0M8</accession>
<sequence>MFGRDDPKPWMKYYYGGWYDISLNSYDVHSSYSPPPPYGSPHQHDLPPVVPSQTHPLPRVPPALSLAHSHYGSLPQSISALTLLPPPPPPVGPRSPAFPSHLPSSDRDGLVHSSRGNSLENMGGALDRLHSDENYSEEEEVESPIHWKPSAKALGKRMIIEEADDEHESSDESRRESVESDSDEEARGVDHTIGMRFRRKPTHYVYDAVAERTAQYLRERRVLTFALDTAGATSRVPTRPPVEEEIPASEPDITITASDHEKAIDGVIDPYWSGIDLDFSTDTVFAYSSKANLEKMLWEDALLDAQKVQ</sequence>
<dbReference type="OrthoDB" id="2692809at2759"/>
<comment type="caution">
    <text evidence="2">The sequence shown here is derived from an EMBL/GenBank/DDBJ whole genome shotgun (WGS) entry which is preliminary data.</text>
</comment>
<protein>
    <submittedName>
        <fullName evidence="2">Uncharacterized protein</fullName>
    </submittedName>
</protein>
<dbReference type="EMBL" id="JABBWD010000039">
    <property type="protein sequence ID" value="KAG1774692.1"/>
    <property type="molecule type" value="Genomic_DNA"/>
</dbReference>
<keyword evidence="3" id="KW-1185">Reference proteome</keyword>
<dbReference type="AlphaFoldDB" id="A0A9P7D0M8"/>
<evidence type="ECO:0000256" key="1">
    <source>
        <dbReference type="SAM" id="MobiDB-lite"/>
    </source>
</evidence>
<reference evidence="2" key="1">
    <citation type="journal article" date="2020" name="New Phytol.">
        <title>Comparative genomics reveals dynamic genome evolution in host specialist ectomycorrhizal fungi.</title>
        <authorList>
            <person name="Lofgren L.A."/>
            <person name="Nguyen N.H."/>
            <person name="Vilgalys R."/>
            <person name="Ruytinx J."/>
            <person name="Liao H.L."/>
            <person name="Branco S."/>
            <person name="Kuo A."/>
            <person name="LaButti K."/>
            <person name="Lipzen A."/>
            <person name="Andreopoulos W."/>
            <person name="Pangilinan J."/>
            <person name="Riley R."/>
            <person name="Hundley H."/>
            <person name="Na H."/>
            <person name="Barry K."/>
            <person name="Grigoriev I.V."/>
            <person name="Stajich J.E."/>
            <person name="Kennedy P.G."/>
        </authorList>
    </citation>
    <scope>NUCLEOTIDE SEQUENCE</scope>
    <source>
        <strain evidence="2">DOB743</strain>
    </source>
</reference>
<feature type="region of interest" description="Disordered" evidence="1">
    <location>
        <begin position="163"/>
        <end position="190"/>
    </location>
</feature>
<organism evidence="2 3">
    <name type="scientific">Suillus placidus</name>
    <dbReference type="NCBI Taxonomy" id="48579"/>
    <lineage>
        <taxon>Eukaryota</taxon>
        <taxon>Fungi</taxon>
        <taxon>Dikarya</taxon>
        <taxon>Basidiomycota</taxon>
        <taxon>Agaricomycotina</taxon>
        <taxon>Agaricomycetes</taxon>
        <taxon>Agaricomycetidae</taxon>
        <taxon>Boletales</taxon>
        <taxon>Suillineae</taxon>
        <taxon>Suillaceae</taxon>
        <taxon>Suillus</taxon>
    </lineage>
</organism>
<gene>
    <name evidence="2" type="ORF">EV702DRAFT_1121994</name>
</gene>
<proteinExistence type="predicted"/>
<evidence type="ECO:0000313" key="2">
    <source>
        <dbReference type="EMBL" id="KAG1774692.1"/>
    </source>
</evidence>
<dbReference type="Proteomes" id="UP000714275">
    <property type="component" value="Unassembled WGS sequence"/>
</dbReference>
<name>A0A9P7D0M8_9AGAM</name>
<feature type="compositionally biased region" description="Pro residues" evidence="1">
    <location>
        <begin position="84"/>
        <end position="93"/>
    </location>
</feature>
<evidence type="ECO:0000313" key="3">
    <source>
        <dbReference type="Proteomes" id="UP000714275"/>
    </source>
</evidence>
<feature type="region of interest" description="Disordered" evidence="1">
    <location>
        <begin position="33"/>
        <end position="64"/>
    </location>
</feature>
<feature type="region of interest" description="Disordered" evidence="1">
    <location>
        <begin position="78"/>
        <end position="124"/>
    </location>
</feature>